<feature type="domain" description="OBP47-like" evidence="5">
    <location>
        <begin position="70"/>
        <end position="188"/>
    </location>
</feature>
<gene>
    <name evidence="6" type="primary">OBP58c</name>
</gene>
<organism evidence="6">
    <name type="scientific">Bactrocera minax</name>
    <name type="common">Chinese citrus fly</name>
    <dbReference type="NCBI Taxonomy" id="104690"/>
    <lineage>
        <taxon>Eukaryota</taxon>
        <taxon>Metazoa</taxon>
        <taxon>Ecdysozoa</taxon>
        <taxon>Arthropoda</taxon>
        <taxon>Hexapoda</taxon>
        <taxon>Insecta</taxon>
        <taxon>Pterygota</taxon>
        <taxon>Neoptera</taxon>
        <taxon>Endopterygota</taxon>
        <taxon>Diptera</taxon>
        <taxon>Brachycera</taxon>
        <taxon>Muscomorpha</taxon>
        <taxon>Tephritoidea</taxon>
        <taxon>Tephritidae</taxon>
        <taxon>Bactrocera</taxon>
        <taxon>Tetradacus</taxon>
    </lineage>
</organism>
<dbReference type="GO" id="GO:0005576">
    <property type="term" value="C:extracellular region"/>
    <property type="evidence" value="ECO:0007669"/>
    <property type="project" value="UniProtKB-SubCell"/>
</dbReference>
<dbReference type="PANTHER" id="PTHR21066">
    <property type="entry name" value="ODORANT-BINDING PROTEIN 59A-RELATED"/>
    <property type="match status" value="1"/>
</dbReference>
<comment type="similarity">
    <text evidence="2">Belongs to the PBP/GOBP family.</text>
</comment>
<feature type="signal peptide" evidence="4">
    <location>
        <begin position="1"/>
        <end position="20"/>
    </location>
</feature>
<dbReference type="CDD" id="cd23992">
    <property type="entry name" value="PBP_GOBP"/>
    <property type="match status" value="1"/>
</dbReference>
<keyword evidence="3" id="KW-0964">Secreted</keyword>
<dbReference type="GO" id="GO:0005549">
    <property type="term" value="F:odorant binding"/>
    <property type="evidence" value="ECO:0007669"/>
    <property type="project" value="InterPro"/>
</dbReference>
<dbReference type="EMBL" id="MH937230">
    <property type="protein sequence ID" value="AYN70645.1"/>
    <property type="molecule type" value="mRNA"/>
</dbReference>
<evidence type="ECO:0000256" key="3">
    <source>
        <dbReference type="ARBA" id="ARBA00022525"/>
    </source>
</evidence>
<accession>A0A3G2LEH4</accession>
<reference evidence="6" key="1">
    <citation type="submission" date="2018-09" db="EMBL/GenBank/DDBJ databases">
        <title>Identification and expression analysis of chemosensory genes in citrus fruit fly Bactrocera minax.</title>
        <authorList>
            <person name="Lu Y."/>
            <person name="Yu T."/>
            <person name="Cheng J."/>
        </authorList>
    </citation>
    <scope>NUCLEOTIDE SEQUENCE</scope>
    <source>
        <strain evidence="6">Bmi002479</strain>
    </source>
</reference>
<evidence type="ECO:0000256" key="4">
    <source>
        <dbReference type="SAM" id="SignalP"/>
    </source>
</evidence>
<dbReference type="PANTHER" id="PTHR21066:SF15">
    <property type="entry name" value="GH25962P-RELATED"/>
    <property type="match status" value="1"/>
</dbReference>
<dbReference type="InterPro" id="IPR054577">
    <property type="entry name" value="OBP47-like_dom"/>
</dbReference>
<name>A0A3G2LEH4_9MUSC</name>
<feature type="chain" id="PRO_5017967127" evidence="4">
    <location>
        <begin position="21"/>
        <end position="201"/>
    </location>
</feature>
<dbReference type="Gene3D" id="1.10.238.270">
    <property type="match status" value="1"/>
</dbReference>
<protein>
    <submittedName>
        <fullName evidence="6">Odorant-binding protein 58c</fullName>
    </submittedName>
</protein>
<sequence length="201" mass="23044">MKNSTLIIFSFAWLLKFGNSLKIDCDNPEFIREDRIHYCCKHPDGYQEFVDSCAKETGFNYIQSNEESIVDITADHATMGTCFAKCVFNKLQFMKGDELDMSAVRQHFESKYKADPEYAKEMINAFDHCHGKSVENTAKFLSNPIFHNIGAEFCDPKPGVIMACVIREFFHNCPADRWAKTEECNTVLEFSKKCKDALTTI</sequence>
<keyword evidence="4" id="KW-0732">Signal</keyword>
<evidence type="ECO:0000256" key="2">
    <source>
        <dbReference type="ARBA" id="ARBA00008098"/>
    </source>
</evidence>
<dbReference type="InterPro" id="IPR052295">
    <property type="entry name" value="Odorant-binding_protein"/>
</dbReference>
<dbReference type="AlphaFoldDB" id="A0A3G2LEH4"/>
<evidence type="ECO:0000313" key="6">
    <source>
        <dbReference type="EMBL" id="AYN70645.1"/>
    </source>
</evidence>
<proteinExistence type="evidence at transcript level"/>
<dbReference type="InterPro" id="IPR036728">
    <property type="entry name" value="PBP_GOBP_sf"/>
</dbReference>
<dbReference type="Pfam" id="PF22651">
    <property type="entry name" value="OBP47_like"/>
    <property type="match status" value="1"/>
</dbReference>
<evidence type="ECO:0000256" key="1">
    <source>
        <dbReference type="ARBA" id="ARBA00004613"/>
    </source>
</evidence>
<comment type="subcellular location">
    <subcellularLocation>
        <location evidence="1">Secreted</location>
    </subcellularLocation>
</comment>
<dbReference type="SUPFAM" id="SSF47565">
    <property type="entry name" value="Insect pheromone/odorant-binding proteins"/>
    <property type="match status" value="1"/>
</dbReference>
<evidence type="ECO:0000259" key="5">
    <source>
        <dbReference type="Pfam" id="PF22651"/>
    </source>
</evidence>